<comment type="subunit">
    <text evidence="4">Homodimer.</text>
</comment>
<keyword evidence="13" id="KW-0598">Phosphotransferase system</keyword>
<dbReference type="InterPro" id="IPR051471">
    <property type="entry name" value="Bacterial_PTS_sugar_comp"/>
</dbReference>
<dbReference type="InterPro" id="IPR004701">
    <property type="entry name" value="PTS_EIIA_man-typ"/>
</dbReference>
<keyword evidence="11" id="KW-0762">Sugar transport</keyword>
<dbReference type="RefSeq" id="WP_136132272.1">
    <property type="nucleotide sequence ID" value="NZ_PDKR01000001.1"/>
</dbReference>
<evidence type="ECO:0000256" key="13">
    <source>
        <dbReference type="ARBA" id="ARBA00022683"/>
    </source>
</evidence>
<dbReference type="PANTHER" id="PTHR33799">
    <property type="entry name" value="PTS PERMEASE-RELATED-RELATED"/>
    <property type="match status" value="1"/>
</dbReference>
<keyword evidence="7" id="KW-0813">Transport</keyword>
<dbReference type="InterPro" id="IPR036667">
    <property type="entry name" value="PTS_IIB_sorbose-sp_sf"/>
</dbReference>
<evidence type="ECO:0000256" key="9">
    <source>
        <dbReference type="ARBA" id="ARBA00022490"/>
    </source>
</evidence>
<dbReference type="EMBL" id="PDKR01000001">
    <property type="protein sequence ID" value="PPI88846.1"/>
    <property type="molecule type" value="Genomic_DNA"/>
</dbReference>
<comment type="subcellular location">
    <subcellularLocation>
        <location evidence="2">Cell membrane</location>
    </subcellularLocation>
    <subcellularLocation>
        <location evidence="3">Cytoplasm</location>
    </subcellularLocation>
</comment>
<organism evidence="23 24">
    <name type="scientific">Candidatus Pantoea edessiphila</name>
    <dbReference type="NCBI Taxonomy" id="2044610"/>
    <lineage>
        <taxon>Bacteria</taxon>
        <taxon>Pseudomonadati</taxon>
        <taxon>Pseudomonadota</taxon>
        <taxon>Gammaproteobacteria</taxon>
        <taxon>Enterobacterales</taxon>
        <taxon>Erwiniaceae</taxon>
        <taxon>Pantoea</taxon>
    </lineage>
</organism>
<dbReference type="InterPro" id="IPR013789">
    <property type="entry name" value="PTS_EIIA_man"/>
</dbReference>
<dbReference type="PROSITE" id="PS51096">
    <property type="entry name" value="PTS_EIIA_TYPE_4"/>
    <property type="match status" value="1"/>
</dbReference>
<dbReference type="GO" id="GO:0008982">
    <property type="term" value="F:protein-N(PI)-phosphohistidine-sugar phosphotransferase activity"/>
    <property type="evidence" value="ECO:0007669"/>
    <property type="project" value="InterPro"/>
</dbReference>
<evidence type="ECO:0000256" key="17">
    <source>
        <dbReference type="ARBA" id="ARBA00030229"/>
    </source>
</evidence>
<comment type="catalytic activity">
    <reaction evidence="1">
        <text>D-mannose(out) + N(pros)-phospho-L-histidyl-[protein] = D-mannose 6-phosphate(in) + L-histidyl-[protein]</text>
        <dbReference type="Rhea" id="RHEA:49232"/>
        <dbReference type="Rhea" id="RHEA-COMP:9745"/>
        <dbReference type="Rhea" id="RHEA-COMP:9746"/>
        <dbReference type="ChEBI" id="CHEBI:4208"/>
        <dbReference type="ChEBI" id="CHEBI:29979"/>
        <dbReference type="ChEBI" id="CHEBI:58735"/>
        <dbReference type="ChEBI" id="CHEBI:64837"/>
        <dbReference type="EC" id="2.7.1.191"/>
    </reaction>
</comment>
<keyword evidence="9" id="KW-0963">Cytoplasm</keyword>
<dbReference type="OrthoDB" id="7065728at2"/>
<dbReference type="InterPro" id="IPR033887">
    <property type="entry name" value="PTS_IIA_man"/>
</dbReference>
<feature type="modified residue" description="Phosphohistidine; by EIIA" evidence="20">
    <location>
        <position position="170"/>
    </location>
</feature>
<evidence type="ECO:0000256" key="7">
    <source>
        <dbReference type="ARBA" id="ARBA00022448"/>
    </source>
</evidence>
<keyword evidence="12" id="KW-0808">Transferase</keyword>
<dbReference type="Proteomes" id="UP000295937">
    <property type="component" value="Unassembled WGS sequence"/>
</dbReference>
<protein>
    <recommendedName>
        <fullName evidence="6">PTS system mannose-specific EIIAB component</fullName>
        <ecNumber evidence="5">2.7.1.191</ecNumber>
    </recommendedName>
    <alternativeName>
        <fullName evidence="18">EIIAB-Man</fullName>
    </alternativeName>
    <alternativeName>
        <fullName evidence="17">EIII-Man</fullName>
    </alternativeName>
</protein>
<feature type="active site" description="Tele-phosphohistidine intermediate; for EIIA activity" evidence="19">
    <location>
        <position position="10"/>
    </location>
</feature>
<evidence type="ECO:0000256" key="14">
    <source>
        <dbReference type="ARBA" id="ARBA00022777"/>
    </source>
</evidence>
<comment type="caution">
    <text evidence="23">The sequence shown here is derived from an EMBL/GenBank/DDBJ whole genome shotgun (WGS) entry which is preliminary data.</text>
</comment>
<dbReference type="EC" id="2.7.1.191" evidence="5"/>
<proteinExistence type="predicted"/>
<feature type="modified residue" description="N6-acetyllysine" evidence="20">
    <location>
        <position position="229"/>
    </location>
</feature>
<evidence type="ECO:0000256" key="6">
    <source>
        <dbReference type="ARBA" id="ARBA00021685"/>
    </source>
</evidence>
<feature type="domain" description="PTS EIIB type-4" evidence="22">
    <location>
        <begin position="155"/>
        <end position="320"/>
    </location>
</feature>
<reference evidence="23 24" key="1">
    <citation type="journal article" date="2018" name="Genome Biol. Evol.">
        <title>Cladogenesis and Genomic Streamlining in Extracellular Endosymbionts of Tropical Stink Bugs.</title>
        <authorList>
            <person name="Otero-Bravo A."/>
            <person name="Goffredi S."/>
            <person name="Sabree Z.L."/>
        </authorList>
    </citation>
    <scope>NUCLEOTIDE SEQUENCE [LARGE SCALE GENOMIC DNA]</scope>
    <source>
        <strain evidence="23 24">SoEO</strain>
    </source>
</reference>
<evidence type="ECO:0000256" key="10">
    <source>
        <dbReference type="ARBA" id="ARBA00022553"/>
    </source>
</evidence>
<comment type="function">
    <text evidence="16">The phosphoenolpyruvate-dependent sugar phosphotransferase system (sugar PTS), a major carbohydrate active transport system, catalyzes the phosphorylation of incoming sugar substrates concomitantly with their translocation across the cell membrane. The enzyme II ManXYZ PTS system is involved in mannose transport.</text>
</comment>
<dbReference type="GO" id="GO:0005737">
    <property type="term" value="C:cytoplasm"/>
    <property type="evidence" value="ECO:0007669"/>
    <property type="project" value="UniProtKB-SubCell"/>
</dbReference>
<feature type="modified residue" description="Phosphohistidine; by HPr" evidence="20">
    <location>
        <position position="10"/>
    </location>
</feature>
<evidence type="ECO:0000256" key="5">
    <source>
        <dbReference type="ARBA" id="ARBA00011929"/>
    </source>
</evidence>
<evidence type="ECO:0000256" key="19">
    <source>
        <dbReference type="PIRSR" id="PIRSR618455-1"/>
    </source>
</evidence>
<evidence type="ECO:0000313" key="23">
    <source>
        <dbReference type="EMBL" id="PPI88846.1"/>
    </source>
</evidence>
<dbReference type="NCBIfam" id="NF011670">
    <property type="entry name" value="PRK15088.1"/>
    <property type="match status" value="1"/>
</dbReference>
<evidence type="ECO:0000313" key="24">
    <source>
        <dbReference type="Proteomes" id="UP000295937"/>
    </source>
</evidence>
<evidence type="ECO:0000256" key="2">
    <source>
        <dbReference type="ARBA" id="ARBA00004236"/>
    </source>
</evidence>
<keyword evidence="8" id="KW-1003">Cell membrane</keyword>
<dbReference type="InterPro" id="IPR018455">
    <property type="entry name" value="PTS_IIB_sorbose-sp_subgr"/>
</dbReference>
<dbReference type="InterPro" id="IPR004720">
    <property type="entry name" value="PTS_IIB_sorbose-sp"/>
</dbReference>
<evidence type="ECO:0000256" key="8">
    <source>
        <dbReference type="ARBA" id="ARBA00022475"/>
    </source>
</evidence>
<dbReference type="CDD" id="cd00006">
    <property type="entry name" value="PTS_IIA_man"/>
    <property type="match status" value="1"/>
</dbReference>
<evidence type="ECO:0000256" key="12">
    <source>
        <dbReference type="ARBA" id="ARBA00022679"/>
    </source>
</evidence>
<evidence type="ECO:0000259" key="21">
    <source>
        <dbReference type="PROSITE" id="PS51096"/>
    </source>
</evidence>
<evidence type="ECO:0000256" key="18">
    <source>
        <dbReference type="ARBA" id="ARBA00032197"/>
    </source>
</evidence>
<sequence>MTVAVIISTHGCAAEQLLKTTEMILGKQKNIDFVEFSTGENTETLIEKYNNKIKNLNVSKGILFLIDMWGGSPFNAASRMIFEKKNQDIIVGVNIPILIEILMKREENISFNELVSIAVKSGKESIRSFQDQTQKNKSNTLKPIIIKSQQTASNEKMKIILARIDDRLIHGQITTRWTKETNVDRIIIVNDEISKDEVRKLLLKQSTPPGITAHIISIDKMIRVWNNPKYKEDRAMLLFTNPTDVFRVVEQGVNIKSVNIGGMAFKKGKIQISKAVSLDELDIIAFRKLHKLNIELEIRKISNDPKVKIIDLINNINNIQ</sequence>
<keyword evidence="14" id="KW-0418">Kinase</keyword>
<dbReference type="PANTHER" id="PTHR33799:SF1">
    <property type="entry name" value="PTS SYSTEM MANNOSE-SPECIFIC EIIAB COMPONENT-RELATED"/>
    <property type="match status" value="1"/>
</dbReference>
<evidence type="ECO:0000256" key="15">
    <source>
        <dbReference type="ARBA" id="ARBA00023136"/>
    </source>
</evidence>
<dbReference type="InterPro" id="IPR036662">
    <property type="entry name" value="PTS_EIIA_man-typ_sf"/>
</dbReference>
<dbReference type="SUPFAM" id="SSF53062">
    <property type="entry name" value="PTS system fructose IIA component-like"/>
    <property type="match status" value="1"/>
</dbReference>
<gene>
    <name evidence="23" type="ORF">CRV09_00855</name>
</gene>
<keyword evidence="10" id="KW-0597">Phosphoprotein</keyword>
<accession>A0A2P5T2Q4</accession>
<dbReference type="PROSITE" id="PS51101">
    <property type="entry name" value="PTS_EIIB_TYPE_4"/>
    <property type="match status" value="1"/>
</dbReference>
<dbReference type="NCBIfam" id="TIGR00854">
    <property type="entry name" value="pts-sorbose"/>
    <property type="match status" value="1"/>
</dbReference>
<dbReference type="GO" id="GO:0009401">
    <property type="term" value="P:phosphoenolpyruvate-dependent sugar phosphotransferase system"/>
    <property type="evidence" value="ECO:0007669"/>
    <property type="project" value="UniProtKB-KW"/>
</dbReference>
<evidence type="ECO:0000256" key="11">
    <source>
        <dbReference type="ARBA" id="ARBA00022597"/>
    </source>
</evidence>
<dbReference type="Pfam" id="PF03830">
    <property type="entry name" value="PTSIIB_sorb"/>
    <property type="match status" value="1"/>
</dbReference>
<keyword evidence="15" id="KW-0472">Membrane</keyword>
<evidence type="ECO:0000256" key="20">
    <source>
        <dbReference type="PIRSR" id="PIRSR618455-2"/>
    </source>
</evidence>
<dbReference type="Gene3D" id="3.40.35.10">
    <property type="entry name" value="Phosphotransferase system, sorbose subfamily IIB component"/>
    <property type="match status" value="1"/>
</dbReference>
<dbReference type="CDD" id="cd00001">
    <property type="entry name" value="PTS_IIB_man"/>
    <property type="match status" value="1"/>
</dbReference>
<dbReference type="AlphaFoldDB" id="A0A2P5T2Q4"/>
<dbReference type="GO" id="GO:0005886">
    <property type="term" value="C:plasma membrane"/>
    <property type="evidence" value="ECO:0007669"/>
    <property type="project" value="UniProtKB-SubCell"/>
</dbReference>
<feature type="domain" description="PTS EIIA type-4" evidence="21">
    <location>
        <begin position="2"/>
        <end position="126"/>
    </location>
</feature>
<dbReference type="GO" id="GO:0016301">
    <property type="term" value="F:kinase activity"/>
    <property type="evidence" value="ECO:0007669"/>
    <property type="project" value="UniProtKB-KW"/>
</dbReference>
<evidence type="ECO:0000256" key="3">
    <source>
        <dbReference type="ARBA" id="ARBA00004496"/>
    </source>
</evidence>
<evidence type="ECO:0000256" key="1">
    <source>
        <dbReference type="ARBA" id="ARBA00000514"/>
    </source>
</evidence>
<feature type="active site" description="Pros-phosphohistidine intermediate; for EIIB activity" evidence="19">
    <location>
        <position position="170"/>
    </location>
</feature>
<name>A0A2P5T2Q4_9GAMM</name>
<evidence type="ECO:0000259" key="22">
    <source>
        <dbReference type="PROSITE" id="PS51101"/>
    </source>
</evidence>
<dbReference type="SUPFAM" id="SSF52728">
    <property type="entry name" value="PTS IIb component"/>
    <property type="match status" value="1"/>
</dbReference>
<dbReference type="Gene3D" id="3.40.50.510">
    <property type="entry name" value="Phosphotransferase system, mannose-type IIA component"/>
    <property type="match status" value="1"/>
</dbReference>
<evidence type="ECO:0000256" key="4">
    <source>
        <dbReference type="ARBA" id="ARBA00011738"/>
    </source>
</evidence>
<dbReference type="Pfam" id="PF03610">
    <property type="entry name" value="EIIA-man"/>
    <property type="match status" value="1"/>
</dbReference>
<evidence type="ECO:0000256" key="16">
    <source>
        <dbReference type="ARBA" id="ARBA00023757"/>
    </source>
</evidence>
<dbReference type="NCBIfam" id="TIGR00824">
    <property type="entry name" value="EIIA-man"/>
    <property type="match status" value="1"/>
</dbReference>